<reference evidence="3 4" key="1">
    <citation type="submission" date="2024-06" db="EMBL/GenBank/DDBJ databases">
        <title>The Natural Products Discovery Center: Release of the First 8490 Sequenced Strains for Exploring Actinobacteria Biosynthetic Diversity.</title>
        <authorList>
            <person name="Kalkreuter E."/>
            <person name="Kautsar S.A."/>
            <person name="Yang D."/>
            <person name="Bader C.D."/>
            <person name="Teijaro C.N."/>
            <person name="Fluegel L."/>
            <person name="Davis C.M."/>
            <person name="Simpson J.R."/>
            <person name="Lauterbach L."/>
            <person name="Steele A.D."/>
            <person name="Gui C."/>
            <person name="Meng S."/>
            <person name="Li G."/>
            <person name="Viehrig K."/>
            <person name="Ye F."/>
            <person name="Su P."/>
            <person name="Kiefer A.F."/>
            <person name="Nichols A."/>
            <person name="Cepeda A.J."/>
            <person name="Yan W."/>
            <person name="Fan B."/>
            <person name="Jiang Y."/>
            <person name="Adhikari A."/>
            <person name="Zheng C.-J."/>
            <person name="Schuster L."/>
            <person name="Cowan T.M."/>
            <person name="Smanski M.J."/>
            <person name="Chevrette M.G."/>
            <person name="De Carvalho L.P.S."/>
            <person name="Shen B."/>
        </authorList>
    </citation>
    <scope>NUCLEOTIDE SEQUENCE [LARGE SCALE GENOMIC DNA]</scope>
    <source>
        <strain evidence="3 4">NPDC001615</strain>
    </source>
</reference>
<dbReference type="EMBL" id="JBEOZY010000010">
    <property type="protein sequence ID" value="MER6165601.1"/>
    <property type="molecule type" value="Genomic_DNA"/>
</dbReference>
<feature type="compositionally biased region" description="Polar residues" evidence="2">
    <location>
        <begin position="391"/>
        <end position="401"/>
    </location>
</feature>
<dbReference type="PANTHER" id="PTHR18964:SF149">
    <property type="entry name" value="BIFUNCTIONAL UDP-N-ACETYLGLUCOSAMINE 2-EPIMERASE_N-ACETYLMANNOSAMINE KINASE"/>
    <property type="match status" value="1"/>
</dbReference>
<accession>A0ABV1SV36</accession>
<dbReference type="Proteomes" id="UP001496720">
    <property type="component" value="Unassembled WGS sequence"/>
</dbReference>
<dbReference type="Pfam" id="PF13412">
    <property type="entry name" value="HTH_24"/>
    <property type="match status" value="1"/>
</dbReference>
<evidence type="ECO:0000313" key="4">
    <source>
        <dbReference type="Proteomes" id="UP001496720"/>
    </source>
</evidence>
<dbReference type="CDD" id="cd24073">
    <property type="entry name" value="ASKHA_ATPase_ROK_CYANR"/>
    <property type="match status" value="1"/>
</dbReference>
<comment type="similarity">
    <text evidence="1">Belongs to the ROK (NagC/XylR) family.</text>
</comment>
<evidence type="ECO:0000256" key="2">
    <source>
        <dbReference type="SAM" id="MobiDB-lite"/>
    </source>
</evidence>
<sequence length="420" mass="42641">MSAPSSSPRAESFPAHTPAASQVFVTALSQGPLTRLELARRAGLSPAAVTKAVRPLIEAGYLAESADDESRPALGRPASLVRVDGGRALFLGVKVTGDEVIGVLTDLCCRVLVARHLPLPDRRPQAVLATLADLTQELLAEADGLGVHVVGAGVAVSGDVDRARGLVRYSPFLEWREVPLAELAAMTTGLPVTVDNDVRALTVAEQWFGAGVGLSDFALVTVGAGIGCGLVVHGRVVAGAHGVAGEIGHVTVDPAGPLCHCGNRGCVEAVAGEAAIVDRVRRATGTEVADAAEAAALAHQGVAAAQEAYARAGEAIGRGIATVANLLGPERVIISGEGLAAYDLFAEQIRDSFAAAAFGSAARCDVRTRPLPFEEWARGAAASAIQSFIGQSRNGPSSAGPSATAPLLAGQPATAGGPRP</sequence>
<evidence type="ECO:0000313" key="3">
    <source>
        <dbReference type="EMBL" id="MER6165601.1"/>
    </source>
</evidence>
<protein>
    <submittedName>
        <fullName evidence="3">ROK family transcriptional regulator</fullName>
    </submittedName>
</protein>
<dbReference type="Gene3D" id="1.10.10.10">
    <property type="entry name" value="Winged helix-like DNA-binding domain superfamily/Winged helix DNA-binding domain"/>
    <property type="match status" value="1"/>
</dbReference>
<dbReference type="InterPro" id="IPR036388">
    <property type="entry name" value="WH-like_DNA-bd_sf"/>
</dbReference>
<dbReference type="SUPFAM" id="SSF53067">
    <property type="entry name" value="Actin-like ATPase domain"/>
    <property type="match status" value="1"/>
</dbReference>
<dbReference type="RefSeq" id="WP_352147380.1">
    <property type="nucleotide sequence ID" value="NZ_JBEOZY010000010.1"/>
</dbReference>
<proteinExistence type="inferred from homology"/>
<dbReference type="InterPro" id="IPR011991">
    <property type="entry name" value="ArsR-like_HTH"/>
</dbReference>
<dbReference type="PROSITE" id="PS01125">
    <property type="entry name" value="ROK"/>
    <property type="match status" value="1"/>
</dbReference>
<dbReference type="InterPro" id="IPR036390">
    <property type="entry name" value="WH_DNA-bd_sf"/>
</dbReference>
<organism evidence="3 4">
    <name type="scientific">Streptomyces violaceorubidus</name>
    <dbReference type="NCBI Taxonomy" id="284042"/>
    <lineage>
        <taxon>Bacteria</taxon>
        <taxon>Bacillati</taxon>
        <taxon>Actinomycetota</taxon>
        <taxon>Actinomycetes</taxon>
        <taxon>Kitasatosporales</taxon>
        <taxon>Streptomycetaceae</taxon>
        <taxon>Streptomyces</taxon>
    </lineage>
</organism>
<name>A0ABV1SV36_9ACTN</name>
<dbReference type="SUPFAM" id="SSF46785">
    <property type="entry name" value="Winged helix' DNA-binding domain"/>
    <property type="match status" value="1"/>
</dbReference>
<dbReference type="CDD" id="cd00090">
    <property type="entry name" value="HTH_ARSR"/>
    <property type="match status" value="1"/>
</dbReference>
<dbReference type="Pfam" id="PF00480">
    <property type="entry name" value="ROK"/>
    <property type="match status" value="1"/>
</dbReference>
<feature type="region of interest" description="Disordered" evidence="2">
    <location>
        <begin position="391"/>
        <end position="420"/>
    </location>
</feature>
<dbReference type="InterPro" id="IPR043129">
    <property type="entry name" value="ATPase_NBD"/>
</dbReference>
<dbReference type="Gene3D" id="3.30.420.40">
    <property type="match status" value="2"/>
</dbReference>
<dbReference type="InterPro" id="IPR000600">
    <property type="entry name" value="ROK"/>
</dbReference>
<dbReference type="InterPro" id="IPR049874">
    <property type="entry name" value="ROK_cs"/>
</dbReference>
<comment type="caution">
    <text evidence="3">The sequence shown here is derived from an EMBL/GenBank/DDBJ whole genome shotgun (WGS) entry which is preliminary data.</text>
</comment>
<keyword evidence="4" id="KW-1185">Reference proteome</keyword>
<dbReference type="PANTHER" id="PTHR18964">
    <property type="entry name" value="ROK (REPRESSOR, ORF, KINASE) FAMILY"/>
    <property type="match status" value="1"/>
</dbReference>
<evidence type="ECO:0000256" key="1">
    <source>
        <dbReference type="ARBA" id="ARBA00006479"/>
    </source>
</evidence>
<gene>
    <name evidence="3" type="ORF">ABT188_13660</name>
</gene>